<dbReference type="RefSeq" id="WP_153417982.1">
    <property type="nucleotide sequence ID" value="NZ_WFLM01000001.1"/>
</dbReference>
<keyword evidence="3" id="KW-1185">Reference proteome</keyword>
<dbReference type="Gene3D" id="3.40.50.150">
    <property type="entry name" value="Vaccinia Virus protein VP39"/>
    <property type="match status" value="1"/>
</dbReference>
<evidence type="ECO:0000259" key="1">
    <source>
        <dbReference type="Pfam" id="PF05430"/>
    </source>
</evidence>
<dbReference type="SUPFAM" id="SSF53335">
    <property type="entry name" value="S-adenosyl-L-methionine-dependent methyltransferases"/>
    <property type="match status" value="1"/>
</dbReference>
<organism evidence="2 3">
    <name type="scientific">Silvanigrella paludirubra</name>
    <dbReference type="NCBI Taxonomy" id="2499159"/>
    <lineage>
        <taxon>Bacteria</taxon>
        <taxon>Pseudomonadati</taxon>
        <taxon>Bdellovibrionota</taxon>
        <taxon>Oligoflexia</taxon>
        <taxon>Silvanigrellales</taxon>
        <taxon>Silvanigrellaceae</taxon>
        <taxon>Silvanigrella</taxon>
    </lineage>
</organism>
<reference evidence="2 3" key="1">
    <citation type="submission" date="2019-10" db="EMBL/GenBank/DDBJ databases">
        <title>New species of Slilvanegrellaceae.</title>
        <authorList>
            <person name="Pitt A."/>
            <person name="Hahn M.W."/>
        </authorList>
    </citation>
    <scope>NUCLEOTIDE SEQUENCE [LARGE SCALE GENOMIC DNA]</scope>
    <source>
        <strain evidence="2 3">SP-Ram-0.45-NSY-1</strain>
    </source>
</reference>
<dbReference type="GO" id="GO:0016645">
    <property type="term" value="F:oxidoreductase activity, acting on the CH-NH group of donors"/>
    <property type="evidence" value="ECO:0007669"/>
    <property type="project" value="InterPro"/>
</dbReference>
<name>A0A6N6VXK8_9BACT</name>
<dbReference type="InterPro" id="IPR029063">
    <property type="entry name" value="SAM-dependent_MTases_sf"/>
</dbReference>
<feature type="domain" description="MnmC-like methyltransferase" evidence="1">
    <location>
        <begin position="146"/>
        <end position="234"/>
    </location>
</feature>
<gene>
    <name evidence="2" type="ORF">GCL60_00700</name>
</gene>
<evidence type="ECO:0000313" key="3">
    <source>
        <dbReference type="Proteomes" id="UP000437748"/>
    </source>
</evidence>
<dbReference type="PANTHER" id="PTHR39963:SF1">
    <property type="entry name" value="MNMC-LIKE METHYLTRANSFERASE DOMAIN-CONTAINING PROTEIN"/>
    <property type="match status" value="1"/>
</dbReference>
<evidence type="ECO:0000313" key="2">
    <source>
        <dbReference type="EMBL" id="KAB8040467.1"/>
    </source>
</evidence>
<protein>
    <recommendedName>
        <fullName evidence="1">MnmC-like methyltransferase domain-containing protein</fullName>
    </recommendedName>
</protein>
<dbReference type="OrthoDB" id="9786494at2"/>
<dbReference type="Pfam" id="PF05430">
    <property type="entry name" value="Methyltransf_30"/>
    <property type="match status" value="1"/>
</dbReference>
<dbReference type="EMBL" id="WFLM01000001">
    <property type="protein sequence ID" value="KAB8040467.1"/>
    <property type="molecule type" value="Genomic_DNA"/>
</dbReference>
<dbReference type="PANTHER" id="PTHR39963">
    <property type="entry name" value="SLL0983 PROTEIN"/>
    <property type="match status" value="1"/>
</dbReference>
<dbReference type="InterPro" id="IPR008471">
    <property type="entry name" value="MnmC-like_methylTransf"/>
</dbReference>
<dbReference type="AlphaFoldDB" id="A0A6N6VXK8"/>
<comment type="caution">
    <text evidence="2">The sequence shown here is derived from an EMBL/GenBank/DDBJ whole genome shotgun (WGS) entry which is preliminary data.</text>
</comment>
<proteinExistence type="predicted"/>
<accession>A0A6N6VXK8</accession>
<sequence>MSLKQQGNKYILANTCSGIPTFKHIETNEILHGQVGPYQEAIHLYVNQSNILNAVSEEFVVYDLGMGCGAQLIAMYQSFLKNQNIKKLTVVSFDLEKEGLIALQENIHLFSYVNEFMELLPLCLSQNNFVHKLQDGRIFEWNFIEGDFCKTILEPKGTYPLADVVCYDFFSPASHPHLWTYQIFSNLNLHLSHNAKMITYSSATCIRAIMFASGLYVGFGPLSGKKSKSTMATKLFHDLEEPLSLEWKKTFLRSEAKFSLAEKEENKEKIVNLIDNHSQWSYF</sequence>
<dbReference type="Proteomes" id="UP000437748">
    <property type="component" value="Unassembled WGS sequence"/>
</dbReference>